<feature type="non-terminal residue" evidence="2">
    <location>
        <position position="1"/>
    </location>
</feature>
<keyword evidence="3" id="KW-1185">Reference proteome</keyword>
<feature type="compositionally biased region" description="Acidic residues" evidence="1">
    <location>
        <begin position="504"/>
        <end position="513"/>
    </location>
</feature>
<dbReference type="OrthoDB" id="443876at2759"/>
<feature type="region of interest" description="Disordered" evidence="1">
    <location>
        <begin position="426"/>
        <end position="528"/>
    </location>
</feature>
<evidence type="ECO:0000313" key="2">
    <source>
        <dbReference type="EMBL" id="CAE7770676.1"/>
    </source>
</evidence>
<evidence type="ECO:0000256" key="1">
    <source>
        <dbReference type="SAM" id="MobiDB-lite"/>
    </source>
</evidence>
<gene>
    <name evidence="2" type="ORF">SNEC2469_LOCUS22510</name>
</gene>
<protein>
    <submittedName>
        <fullName evidence="2">Uncharacterized protein</fullName>
    </submittedName>
</protein>
<dbReference type="AlphaFoldDB" id="A0A812YD79"/>
<dbReference type="EMBL" id="CAJNJA010040949">
    <property type="protein sequence ID" value="CAE7770676.1"/>
    <property type="molecule type" value="Genomic_DNA"/>
</dbReference>
<accession>A0A812YD79</accession>
<feature type="non-terminal residue" evidence="2">
    <location>
        <position position="876"/>
    </location>
</feature>
<sequence length="876" mass="97089">TLTQGNLLPWESGVFKQIFESEEAVSWNDSFDLPQLPIPDDAGEILPPSEKKRRVEESGMLPGICFSVVRKGPGISWEEQRDRDFDRAIARWSFVIIKWSEVSPDLLVCRSLLDCDTIDERTDVLKDWLHPKAPGTLLKRVNSLLRYHKSAGWSEDVFPYKEAKVYEYMSAARSGGAKPSQMRALREAIIFARHMFTIPELDAVISSRRCLGVSLRGQKRRARKRADPLTVKNLRLLHAMLRDLTVPAWDRVFAGATLCCSYMRSRWSDFQHASSFQVEYGEGGERLFLEYTCEVYKTVNSKFFAGQPIRFVAPGRGIVDDNWLDLWYEEIARWLRKVCGDREHLRTSGHTLKRTFLTMATKRGVEHLDRLVLGGHANSAGMADVYGGDELARPLRLLIALIYEIKSGIFDPDAGRAAYLKGGGLTEPRLGGSSPPRRDPSSAGNSWLRVDQFGKESDDAMSQGNNDRLDAEGLDCLANPPHDAAGDAEEAGTSSLPEQGVLEAGDDAAEADDSSSSSSRWSPTCTDLRARSVMTPPFADRPTQAEMDAFATRILGAAPRLGDIALLKRLMFEACTYVIAQLRQSVQGETSETPRKLPLAEKAARAEDQKRRLVGVHIERDMIPSHALVDLCCHMLDVGVTWISPGKCTSRESEIQLSTKDTASFDSPIKLQWCLQRRGLALDQADREAWLIMASEVKSLKVTAAGDFPLGVALDALRTDPRITMYLMATWGRAPDVKPVDVDHPPPVHNKPGEGLSRSAKRRRRLKAAASSRTTTPTGKAPSAARTMPAELKDAHQKAEDGTPICWDHNCGGCKNKTEGDPPRCNRGVHICAYCRRVGHSFRNCRARSWKGAGKGTGPHVAGYSFDAVISSFDTK</sequence>
<reference evidence="2" key="1">
    <citation type="submission" date="2021-02" db="EMBL/GenBank/DDBJ databases">
        <authorList>
            <person name="Dougan E. K."/>
            <person name="Rhodes N."/>
            <person name="Thang M."/>
            <person name="Chan C."/>
        </authorList>
    </citation>
    <scope>NUCLEOTIDE SEQUENCE</scope>
</reference>
<dbReference type="Proteomes" id="UP000601435">
    <property type="component" value="Unassembled WGS sequence"/>
</dbReference>
<comment type="caution">
    <text evidence="2">The sequence shown here is derived from an EMBL/GenBank/DDBJ whole genome shotgun (WGS) entry which is preliminary data.</text>
</comment>
<organism evidence="2 3">
    <name type="scientific">Symbiodinium necroappetens</name>
    <dbReference type="NCBI Taxonomy" id="1628268"/>
    <lineage>
        <taxon>Eukaryota</taxon>
        <taxon>Sar</taxon>
        <taxon>Alveolata</taxon>
        <taxon>Dinophyceae</taxon>
        <taxon>Suessiales</taxon>
        <taxon>Symbiodiniaceae</taxon>
        <taxon>Symbiodinium</taxon>
    </lineage>
</organism>
<name>A0A812YD79_9DINO</name>
<feature type="region of interest" description="Disordered" evidence="1">
    <location>
        <begin position="738"/>
        <end position="787"/>
    </location>
</feature>
<proteinExistence type="predicted"/>
<evidence type="ECO:0000313" key="3">
    <source>
        <dbReference type="Proteomes" id="UP000601435"/>
    </source>
</evidence>